<dbReference type="NCBIfam" id="TIGR00110">
    <property type="entry name" value="ilvD"/>
    <property type="match status" value="1"/>
</dbReference>
<reference evidence="18 19" key="1">
    <citation type="submission" date="2013-11" db="EMBL/GenBank/DDBJ databases">
        <title>Metagenomic analysis of a methanogenic consortium involved in long chain n-alkane degradation.</title>
        <authorList>
            <person name="Davidova I.A."/>
            <person name="Callaghan A.V."/>
            <person name="Wawrik B."/>
            <person name="Pruitt S."/>
            <person name="Marks C."/>
            <person name="Duncan K.E."/>
            <person name="Suflita J.M."/>
        </authorList>
    </citation>
    <scope>NUCLEOTIDE SEQUENCE [LARGE SCALE GENOMIC DNA]</scope>
    <source>
        <strain evidence="18 19">SPR</strain>
    </source>
</reference>
<dbReference type="STRING" id="1429043.X474_09230"/>
<dbReference type="GO" id="GO:0005829">
    <property type="term" value="C:cytosol"/>
    <property type="evidence" value="ECO:0007669"/>
    <property type="project" value="TreeGrafter"/>
</dbReference>
<keyword evidence="6 15" id="KW-0460">Magnesium</keyword>
<evidence type="ECO:0000256" key="13">
    <source>
        <dbReference type="ARBA" id="ARBA00029437"/>
    </source>
</evidence>
<dbReference type="InterPro" id="IPR004404">
    <property type="entry name" value="DihydroxyA_deHydtase"/>
</dbReference>
<dbReference type="AlphaFoldDB" id="A0A0D2J7J4"/>
<comment type="caution">
    <text evidence="15">Lacks conserved residue(s) required for the propagation of feature annotation.</text>
</comment>
<evidence type="ECO:0000256" key="15">
    <source>
        <dbReference type="HAMAP-Rule" id="MF_00012"/>
    </source>
</evidence>
<keyword evidence="10 15" id="KW-0100">Branched-chain amino acid biosynthesis</keyword>
<feature type="domain" description="Dihydroxy-acid/6-phosphogluconate dehydratase N-terminal" evidence="16">
    <location>
        <begin position="31"/>
        <end position="346"/>
    </location>
</feature>
<feature type="modified residue" description="N6-carboxylysine" evidence="15">
    <location>
        <position position="121"/>
    </location>
</feature>
<dbReference type="Pfam" id="PF24877">
    <property type="entry name" value="ILV_EDD_C"/>
    <property type="match status" value="1"/>
</dbReference>
<dbReference type="InterPro" id="IPR056740">
    <property type="entry name" value="ILV_EDD_C"/>
</dbReference>
<dbReference type="HAMAP" id="MF_00012">
    <property type="entry name" value="IlvD"/>
    <property type="match status" value="1"/>
</dbReference>
<comment type="function">
    <text evidence="15">Functions in the biosynthesis of branched-chain amino acids. Catalyzes the dehydration of (2R,3R)-2,3-dihydroxy-3-methylpentanoate (2,3-dihydroxy-3-methylvalerate) into 2-oxo-3-methylpentanoate (2-oxo-3-methylvalerate) and of (2R)-2,3-dihydroxy-3-methylbutanoate (2,3-dihydroxyisovalerate) into 2-oxo-3-methylbutanoate (2-oxoisovalerate), the penultimate precursor to L-isoleucine and L-valine, respectively.</text>
</comment>
<feature type="binding site" description="via carbamate group" evidence="15">
    <location>
        <position position="121"/>
    </location>
    <ligand>
        <name>Mg(2+)</name>
        <dbReference type="ChEBI" id="CHEBI:18420"/>
    </ligand>
</feature>
<evidence type="ECO:0000256" key="9">
    <source>
        <dbReference type="ARBA" id="ARBA00023239"/>
    </source>
</evidence>
<comment type="cofactor">
    <cofactor evidence="1 15">
        <name>Mg(2+)</name>
        <dbReference type="ChEBI" id="CHEBI:18420"/>
    </cofactor>
</comment>
<evidence type="ECO:0000256" key="12">
    <source>
        <dbReference type="ARBA" id="ARBA00029436"/>
    </source>
</evidence>
<evidence type="ECO:0000313" key="19">
    <source>
        <dbReference type="Proteomes" id="UP000032233"/>
    </source>
</evidence>
<evidence type="ECO:0000256" key="14">
    <source>
        <dbReference type="ARBA" id="ARBA00029490"/>
    </source>
</evidence>
<gene>
    <name evidence="15" type="primary">ilvD</name>
    <name evidence="18" type="ORF">X474_09230</name>
</gene>
<evidence type="ECO:0000256" key="1">
    <source>
        <dbReference type="ARBA" id="ARBA00001946"/>
    </source>
</evidence>
<keyword evidence="4 15" id="KW-0001">2Fe-2S</keyword>
<comment type="similarity">
    <text evidence="2 15">Belongs to the IlvD/Edd family.</text>
</comment>
<organism evidence="18 19">
    <name type="scientific">Dethiosulfatarculus sandiegensis</name>
    <dbReference type="NCBI Taxonomy" id="1429043"/>
    <lineage>
        <taxon>Bacteria</taxon>
        <taxon>Pseudomonadati</taxon>
        <taxon>Thermodesulfobacteriota</taxon>
        <taxon>Desulfarculia</taxon>
        <taxon>Desulfarculales</taxon>
        <taxon>Desulfarculaceae</taxon>
        <taxon>Dethiosulfatarculus</taxon>
    </lineage>
</organism>
<evidence type="ECO:0000256" key="3">
    <source>
        <dbReference type="ARBA" id="ARBA00022605"/>
    </source>
</evidence>
<keyword evidence="7 15" id="KW-0408">Iron</keyword>
<dbReference type="EMBL" id="AZAC01000011">
    <property type="protein sequence ID" value="KIX14184.1"/>
    <property type="molecule type" value="Genomic_DNA"/>
</dbReference>
<keyword evidence="9 15" id="KW-0456">Lyase</keyword>
<sequence length="554" mass="58862">MRSSLVTKGLDRATHRSLFYSTGLEPRYLDKPLVGVVNSFNELMPGHMHLNSLAQSIKLGVAEAGGTPLEFPCIGVCDGIATGHQGMRMPMVSREMIADSIYLMALAHGLDALVLLTNCDKITPGMLMAAGRLDLPCVVVSGGPMDPGVFQGRKVCYTDLIEAEGLVERGLMTREELSEFEQAANVGPGACSLMGTANCMNIMTEALGMTLPDGALIPATWGTRLALAKRAGRQVLELLKKNIKPTDIMTRAAFENALAVDMAIGGSTNTALHLPAIAREVDVDLDPSIFTEVARRTPHLTLLKPAGRFFPRDLFEAGGVPALMEELNQNGLLHGDCLTVTGESQAHNIKGRKIENTEVINPVASPLSPRGGLDFLYGNLAPEGSVVKSAAVSPSMMTHQGPARVFEREEPALEAIFGGKINPGDVVVIRYEGPKGGPGMREQLLPTSAIIGMGLGESVALVTDGRFSGATQGACVGHVTPEAYLGGPLALVKEGDQILIDIPAGRLELLVDEAELNQRKKSWKPPAHTELKSGSLLDRYRRMVGSAIKGAVLG</sequence>
<dbReference type="FunCoup" id="A0A0D2J7J4">
    <property type="interactions" value="493"/>
</dbReference>
<feature type="binding site" evidence="15">
    <location>
        <position position="442"/>
    </location>
    <ligand>
        <name>Mg(2+)</name>
        <dbReference type="ChEBI" id="CHEBI:18420"/>
    </ligand>
</feature>
<dbReference type="SUPFAM" id="SSF143975">
    <property type="entry name" value="IlvD/EDD N-terminal domain-like"/>
    <property type="match status" value="1"/>
</dbReference>
<feature type="domain" description="Dihydroxy-acid/6-phosphogluconate dehydratase C-terminal" evidence="17">
    <location>
        <begin position="358"/>
        <end position="551"/>
    </location>
</feature>
<evidence type="ECO:0000313" key="18">
    <source>
        <dbReference type="EMBL" id="KIX14184.1"/>
    </source>
</evidence>
<dbReference type="OrthoDB" id="9807077at2"/>
<feature type="active site" description="Proton acceptor" evidence="15">
    <location>
        <position position="468"/>
    </location>
</feature>
<keyword evidence="3 15" id="KW-0028">Amino-acid biosynthesis</keyword>
<name>A0A0D2J7J4_9BACT</name>
<dbReference type="PATRIC" id="fig|1429043.3.peg.1951"/>
<dbReference type="InterPro" id="IPR037237">
    <property type="entry name" value="IlvD/EDD_N"/>
</dbReference>
<evidence type="ECO:0000256" key="7">
    <source>
        <dbReference type="ARBA" id="ARBA00023004"/>
    </source>
</evidence>
<dbReference type="PANTHER" id="PTHR43661">
    <property type="entry name" value="D-XYLONATE DEHYDRATASE"/>
    <property type="match status" value="1"/>
</dbReference>
<comment type="pathway">
    <text evidence="13 15">Amino-acid biosynthesis; L-isoleucine biosynthesis; L-isoleucine from 2-oxobutanoate: step 3/4.</text>
</comment>
<dbReference type="NCBIfam" id="NF002068">
    <property type="entry name" value="PRK00911.1"/>
    <property type="match status" value="1"/>
</dbReference>
<keyword evidence="5 15" id="KW-0479">Metal-binding</keyword>
<dbReference type="GO" id="GO:0051537">
    <property type="term" value="F:2 iron, 2 sulfur cluster binding"/>
    <property type="evidence" value="ECO:0007669"/>
    <property type="project" value="UniProtKB-UniRule"/>
</dbReference>
<feature type="binding site" evidence="15">
    <location>
        <position position="120"/>
    </location>
    <ligand>
        <name>Mg(2+)</name>
        <dbReference type="ChEBI" id="CHEBI:18420"/>
    </ligand>
</feature>
<dbReference type="FunFam" id="3.50.30.80:FF:000001">
    <property type="entry name" value="Dihydroxy-acid dehydratase"/>
    <property type="match status" value="1"/>
</dbReference>
<comment type="subunit">
    <text evidence="15">Homodimer.</text>
</comment>
<comment type="catalytic activity">
    <reaction evidence="11">
        <text>(2R)-2,3-dihydroxy-3-methylbutanoate = 3-methyl-2-oxobutanoate + H2O</text>
        <dbReference type="Rhea" id="RHEA:24809"/>
        <dbReference type="ChEBI" id="CHEBI:11851"/>
        <dbReference type="ChEBI" id="CHEBI:15377"/>
        <dbReference type="ChEBI" id="CHEBI:49072"/>
        <dbReference type="EC" id="4.2.1.9"/>
    </reaction>
    <physiologicalReaction direction="left-to-right" evidence="11">
        <dbReference type="Rhea" id="RHEA:24810"/>
    </physiologicalReaction>
</comment>
<dbReference type="InParanoid" id="A0A0D2J7J4"/>
<dbReference type="PROSITE" id="PS00887">
    <property type="entry name" value="ILVD_EDD_2"/>
    <property type="match status" value="1"/>
</dbReference>
<evidence type="ECO:0000256" key="8">
    <source>
        <dbReference type="ARBA" id="ARBA00023014"/>
    </source>
</evidence>
<evidence type="ECO:0000256" key="10">
    <source>
        <dbReference type="ARBA" id="ARBA00023304"/>
    </source>
</evidence>
<accession>A0A0D2J7J4</accession>
<evidence type="ECO:0000259" key="16">
    <source>
        <dbReference type="Pfam" id="PF00920"/>
    </source>
</evidence>
<dbReference type="UniPathway" id="UPA00049">
    <property type="reaction ID" value="UER00061"/>
</dbReference>
<evidence type="ECO:0000256" key="11">
    <source>
        <dbReference type="ARBA" id="ARBA00029304"/>
    </source>
</evidence>
<comment type="cofactor">
    <cofactor evidence="15">
        <name>[2Fe-2S] cluster</name>
        <dbReference type="ChEBI" id="CHEBI:190135"/>
    </cofactor>
    <text evidence="15">Binds 1 [2Fe-2S] cluster per subunit. This cluster acts as a Lewis acid cofactor.</text>
</comment>
<dbReference type="Proteomes" id="UP000032233">
    <property type="component" value="Unassembled WGS sequence"/>
</dbReference>
<keyword evidence="8 15" id="KW-0411">Iron-sulfur</keyword>
<evidence type="ECO:0000256" key="4">
    <source>
        <dbReference type="ARBA" id="ARBA00022714"/>
    </source>
</evidence>
<keyword evidence="19" id="KW-1185">Reference proteome</keyword>
<proteinExistence type="inferred from homology"/>
<dbReference type="EC" id="4.2.1.9" evidence="14 15"/>
<dbReference type="InterPro" id="IPR000581">
    <property type="entry name" value="ILV_EDD_N"/>
</dbReference>
<evidence type="ECO:0000259" key="17">
    <source>
        <dbReference type="Pfam" id="PF24877"/>
    </source>
</evidence>
<dbReference type="PANTHER" id="PTHR43661:SF3">
    <property type="entry name" value="D-XYLONATE DEHYDRATASE YAGF-RELATED"/>
    <property type="match status" value="1"/>
</dbReference>
<evidence type="ECO:0000256" key="5">
    <source>
        <dbReference type="ARBA" id="ARBA00022723"/>
    </source>
</evidence>
<dbReference type="GO" id="GO:0004160">
    <property type="term" value="F:dihydroxy-acid dehydratase activity"/>
    <property type="evidence" value="ECO:0007669"/>
    <property type="project" value="UniProtKB-UniRule"/>
</dbReference>
<dbReference type="Pfam" id="PF00920">
    <property type="entry name" value="ILVD_EDD_N"/>
    <property type="match status" value="1"/>
</dbReference>
<protein>
    <recommendedName>
        <fullName evidence="14 15">Dihydroxy-acid dehydratase</fullName>
        <shortName evidence="15">DAD</shortName>
        <ecNumber evidence="14 15">4.2.1.9</ecNumber>
    </recommendedName>
</protein>
<feature type="binding site" evidence="15">
    <location>
        <position position="78"/>
    </location>
    <ligand>
        <name>Mg(2+)</name>
        <dbReference type="ChEBI" id="CHEBI:18420"/>
    </ligand>
</feature>
<dbReference type="UniPathway" id="UPA00047">
    <property type="reaction ID" value="UER00057"/>
</dbReference>
<dbReference type="GO" id="GO:0000287">
    <property type="term" value="F:magnesium ion binding"/>
    <property type="evidence" value="ECO:0007669"/>
    <property type="project" value="UniProtKB-UniRule"/>
</dbReference>
<dbReference type="InterPro" id="IPR020558">
    <property type="entry name" value="DiOHA_6PGluconate_deHydtase_CS"/>
</dbReference>
<dbReference type="GO" id="GO:0009097">
    <property type="term" value="P:isoleucine biosynthetic process"/>
    <property type="evidence" value="ECO:0007669"/>
    <property type="project" value="UniProtKB-UniRule"/>
</dbReference>
<dbReference type="InterPro" id="IPR042096">
    <property type="entry name" value="Dihydro-acid_dehy_C"/>
</dbReference>
<comment type="catalytic activity">
    <reaction evidence="15">
        <text>(2R,3R)-2,3-dihydroxy-3-methylpentanoate = (S)-3-methyl-2-oxopentanoate + H2O</text>
        <dbReference type="Rhea" id="RHEA:27694"/>
        <dbReference type="ChEBI" id="CHEBI:15377"/>
        <dbReference type="ChEBI" id="CHEBI:35146"/>
        <dbReference type="ChEBI" id="CHEBI:49258"/>
        <dbReference type="EC" id="4.2.1.9"/>
    </reaction>
</comment>
<dbReference type="PROSITE" id="PS00886">
    <property type="entry name" value="ILVD_EDD_1"/>
    <property type="match status" value="1"/>
</dbReference>
<comment type="pathway">
    <text evidence="12 15">Amino-acid biosynthesis; L-valine biosynthesis; L-valine from pyruvate: step 3/4.</text>
</comment>
<dbReference type="SUPFAM" id="SSF52016">
    <property type="entry name" value="LeuD/IlvD-like"/>
    <property type="match status" value="1"/>
</dbReference>
<evidence type="ECO:0000256" key="6">
    <source>
        <dbReference type="ARBA" id="ARBA00022842"/>
    </source>
</evidence>
<evidence type="ECO:0000256" key="2">
    <source>
        <dbReference type="ARBA" id="ARBA00006486"/>
    </source>
</evidence>
<comment type="caution">
    <text evidence="18">The sequence shown here is derived from an EMBL/GenBank/DDBJ whole genome shotgun (WGS) entry which is preliminary data.</text>
</comment>
<dbReference type="RefSeq" id="WP_044348377.1">
    <property type="nucleotide sequence ID" value="NZ_AZAC01000011.1"/>
</dbReference>
<dbReference type="GO" id="GO:0009099">
    <property type="term" value="P:L-valine biosynthetic process"/>
    <property type="evidence" value="ECO:0007669"/>
    <property type="project" value="UniProtKB-UniRule"/>
</dbReference>
<dbReference type="Gene3D" id="3.50.30.80">
    <property type="entry name" value="IlvD/EDD C-terminal domain-like"/>
    <property type="match status" value="1"/>
</dbReference>